<dbReference type="Gene3D" id="3.10.50.40">
    <property type="match status" value="1"/>
</dbReference>
<feature type="domain" description="PPIase FKBP-type" evidence="3">
    <location>
        <begin position="168"/>
        <end position="262"/>
    </location>
</feature>
<keyword evidence="1" id="KW-0697">Rotamase</keyword>
<dbReference type="InterPro" id="IPR046357">
    <property type="entry name" value="PPIase_dom_sf"/>
</dbReference>
<proteinExistence type="predicted"/>
<dbReference type="GO" id="GO:0009507">
    <property type="term" value="C:chloroplast"/>
    <property type="evidence" value="ECO:0007669"/>
    <property type="project" value="TreeGrafter"/>
</dbReference>
<dbReference type="PANTHER" id="PTHR47598:SF1">
    <property type="entry name" value="PEPTIDYL-PROLYL CIS-TRANS ISOMERASE FKBP17-2, CHLOROPLASTIC"/>
    <property type="match status" value="1"/>
</dbReference>
<evidence type="ECO:0000313" key="4">
    <source>
        <dbReference type="EMBL" id="KAG2487051.1"/>
    </source>
</evidence>
<reference evidence="4" key="1">
    <citation type="journal article" date="2020" name="bioRxiv">
        <title>Comparative genomics of Chlamydomonas.</title>
        <authorList>
            <person name="Craig R.J."/>
            <person name="Hasan A.R."/>
            <person name="Ness R.W."/>
            <person name="Keightley P.D."/>
        </authorList>
    </citation>
    <scope>NUCLEOTIDE SEQUENCE</scope>
    <source>
        <strain evidence="4">CCAP 11/70</strain>
    </source>
</reference>
<feature type="compositionally biased region" description="Low complexity" evidence="2">
    <location>
        <begin position="16"/>
        <end position="36"/>
    </location>
</feature>
<dbReference type="PROSITE" id="PS50059">
    <property type="entry name" value="FKBP_PPIASE"/>
    <property type="match status" value="1"/>
</dbReference>
<dbReference type="InterPro" id="IPR053111">
    <property type="entry name" value="Chloro_FKBP-type_PPIase"/>
</dbReference>
<feature type="compositionally biased region" description="Low complexity" evidence="2">
    <location>
        <begin position="59"/>
        <end position="79"/>
    </location>
</feature>
<feature type="region of interest" description="Disordered" evidence="2">
    <location>
        <begin position="1"/>
        <end position="86"/>
    </location>
</feature>
<evidence type="ECO:0000256" key="1">
    <source>
        <dbReference type="PROSITE-ProRule" id="PRU00277"/>
    </source>
</evidence>
<dbReference type="EC" id="5.2.1.8" evidence="1"/>
<evidence type="ECO:0000256" key="2">
    <source>
        <dbReference type="SAM" id="MobiDB-lite"/>
    </source>
</evidence>
<keyword evidence="1" id="KW-0413">Isomerase</keyword>
<sequence length="266" mass="27899">MLSALPQRVGARHASPRSSSGSAALRLGLARVVPRPSLRTRSGPDAKTVDSPARGQPEDSPTSSTDLPSPTSSSDVLSSGIRKTRKRKAESTDAIATFLTRRFGIAGGLAWLGFLAVGSLGEQIKTRLEVASEESGVRDVEDAPEVVLPSGVSYRDLRIGGGQSPFRGALVVLEFTATADGQPFESTRARGRPIVLTYGSRPYSGGMCEGVEQVLATMRAGGRRTIVVPPALGFGERGATFSQGQVPPGATLKYDLELVRVSVPPS</sequence>
<comment type="caution">
    <text evidence="4">The sequence shown here is derived from an EMBL/GenBank/DDBJ whole genome shotgun (WGS) entry which is preliminary data.</text>
</comment>
<dbReference type="EMBL" id="JAEHOE010000102">
    <property type="protein sequence ID" value="KAG2487051.1"/>
    <property type="molecule type" value="Genomic_DNA"/>
</dbReference>
<dbReference type="Proteomes" id="UP000612055">
    <property type="component" value="Unassembled WGS sequence"/>
</dbReference>
<dbReference type="GO" id="GO:0003755">
    <property type="term" value="F:peptidyl-prolyl cis-trans isomerase activity"/>
    <property type="evidence" value="ECO:0007669"/>
    <property type="project" value="UniProtKB-KW"/>
</dbReference>
<dbReference type="OrthoDB" id="1902587at2759"/>
<dbReference type="Pfam" id="PF00254">
    <property type="entry name" value="FKBP_C"/>
    <property type="match status" value="1"/>
</dbReference>
<comment type="catalytic activity">
    <reaction evidence="1">
        <text>[protein]-peptidylproline (omega=180) = [protein]-peptidylproline (omega=0)</text>
        <dbReference type="Rhea" id="RHEA:16237"/>
        <dbReference type="Rhea" id="RHEA-COMP:10747"/>
        <dbReference type="Rhea" id="RHEA-COMP:10748"/>
        <dbReference type="ChEBI" id="CHEBI:83833"/>
        <dbReference type="ChEBI" id="CHEBI:83834"/>
        <dbReference type="EC" id="5.2.1.8"/>
    </reaction>
</comment>
<keyword evidence="5" id="KW-1185">Reference proteome</keyword>
<name>A0A835XNB8_9CHLO</name>
<dbReference type="SUPFAM" id="SSF54534">
    <property type="entry name" value="FKBP-like"/>
    <property type="match status" value="1"/>
</dbReference>
<evidence type="ECO:0000259" key="3">
    <source>
        <dbReference type="PROSITE" id="PS50059"/>
    </source>
</evidence>
<dbReference type="PANTHER" id="PTHR47598">
    <property type="entry name" value="PEPTIDYL-PROLYL CIS-TRANS ISOMERASE FKBP17-2, CHLOROPLASTIC"/>
    <property type="match status" value="1"/>
</dbReference>
<accession>A0A835XNB8</accession>
<evidence type="ECO:0000313" key="5">
    <source>
        <dbReference type="Proteomes" id="UP000612055"/>
    </source>
</evidence>
<dbReference type="AlphaFoldDB" id="A0A835XNB8"/>
<organism evidence="4 5">
    <name type="scientific">Edaphochlamys debaryana</name>
    <dbReference type="NCBI Taxonomy" id="47281"/>
    <lineage>
        <taxon>Eukaryota</taxon>
        <taxon>Viridiplantae</taxon>
        <taxon>Chlorophyta</taxon>
        <taxon>core chlorophytes</taxon>
        <taxon>Chlorophyceae</taxon>
        <taxon>CS clade</taxon>
        <taxon>Chlamydomonadales</taxon>
        <taxon>Chlamydomonadales incertae sedis</taxon>
        <taxon>Edaphochlamys</taxon>
    </lineage>
</organism>
<protein>
    <recommendedName>
        <fullName evidence="1">peptidylprolyl isomerase</fullName>
        <ecNumber evidence="1">5.2.1.8</ecNumber>
    </recommendedName>
</protein>
<dbReference type="InterPro" id="IPR001179">
    <property type="entry name" value="PPIase_FKBP_dom"/>
</dbReference>
<gene>
    <name evidence="4" type="ORF">HYH03_014297</name>
</gene>